<feature type="transmembrane region" description="Helical" evidence="7">
    <location>
        <begin position="233"/>
        <end position="253"/>
    </location>
</feature>
<feature type="transmembrane region" description="Helical" evidence="7">
    <location>
        <begin position="387"/>
        <end position="406"/>
    </location>
</feature>
<dbReference type="AlphaFoldDB" id="A0AA36GXY4"/>
<dbReference type="GO" id="GO:0022857">
    <property type="term" value="F:transmembrane transporter activity"/>
    <property type="evidence" value="ECO:0007669"/>
    <property type="project" value="InterPro"/>
</dbReference>
<comment type="subcellular location">
    <subcellularLocation>
        <location evidence="1">Endomembrane system</location>
        <topology evidence="1">Multi-pass membrane protein</topology>
    </subcellularLocation>
</comment>
<gene>
    <name evidence="9" type="ORF">CYNAS_LOCUS12081</name>
</gene>
<dbReference type="Pfam" id="PF07690">
    <property type="entry name" value="MFS_1"/>
    <property type="match status" value="1"/>
</dbReference>
<dbReference type="Gene3D" id="1.20.1250.20">
    <property type="entry name" value="MFS general substrate transporter like domains"/>
    <property type="match status" value="1"/>
</dbReference>
<evidence type="ECO:0000313" key="9">
    <source>
        <dbReference type="EMBL" id="CAJ0600098.1"/>
    </source>
</evidence>
<evidence type="ECO:0000256" key="7">
    <source>
        <dbReference type="SAM" id="Phobius"/>
    </source>
</evidence>
<name>A0AA36GXY4_CYLNA</name>
<feature type="transmembrane region" description="Helical" evidence="7">
    <location>
        <begin position="265"/>
        <end position="283"/>
    </location>
</feature>
<keyword evidence="3 7" id="KW-0812">Transmembrane</keyword>
<evidence type="ECO:0000256" key="2">
    <source>
        <dbReference type="ARBA" id="ARBA00022448"/>
    </source>
</evidence>
<evidence type="ECO:0000256" key="6">
    <source>
        <dbReference type="SAM" id="MobiDB-lite"/>
    </source>
</evidence>
<feature type="region of interest" description="Disordered" evidence="6">
    <location>
        <begin position="97"/>
        <end position="123"/>
    </location>
</feature>
<dbReference type="InterPro" id="IPR020846">
    <property type="entry name" value="MFS_dom"/>
</dbReference>
<feature type="transmembrane region" description="Helical" evidence="7">
    <location>
        <begin position="200"/>
        <end position="221"/>
    </location>
</feature>
<evidence type="ECO:0000256" key="3">
    <source>
        <dbReference type="ARBA" id="ARBA00022692"/>
    </source>
</evidence>
<dbReference type="InterPro" id="IPR036259">
    <property type="entry name" value="MFS_trans_sf"/>
</dbReference>
<dbReference type="CDD" id="cd17326">
    <property type="entry name" value="MFS_MFSD8"/>
    <property type="match status" value="1"/>
</dbReference>
<feature type="transmembrane region" description="Helical" evidence="7">
    <location>
        <begin position="165"/>
        <end position="188"/>
    </location>
</feature>
<feature type="transmembrane region" description="Helical" evidence="7">
    <location>
        <begin position="426"/>
        <end position="448"/>
    </location>
</feature>
<feature type="region of interest" description="Disordered" evidence="6">
    <location>
        <begin position="137"/>
        <end position="156"/>
    </location>
</feature>
<evidence type="ECO:0000256" key="4">
    <source>
        <dbReference type="ARBA" id="ARBA00022989"/>
    </source>
</evidence>
<feature type="transmembrane region" description="Helical" evidence="7">
    <location>
        <begin position="335"/>
        <end position="356"/>
    </location>
</feature>
<feature type="transmembrane region" description="Helical" evidence="7">
    <location>
        <begin position="574"/>
        <end position="592"/>
    </location>
</feature>
<dbReference type="PANTHER" id="PTHR23510">
    <property type="entry name" value="INNER MEMBRANE TRANSPORT PROTEIN YAJR"/>
    <property type="match status" value="1"/>
</dbReference>
<feature type="compositionally biased region" description="Low complexity" evidence="6">
    <location>
        <begin position="97"/>
        <end position="114"/>
    </location>
</feature>
<keyword evidence="10" id="KW-1185">Reference proteome</keyword>
<accession>A0AA36GXY4</accession>
<reference evidence="9" key="1">
    <citation type="submission" date="2023-07" db="EMBL/GenBank/DDBJ databases">
        <authorList>
            <consortium name="CYATHOMIX"/>
        </authorList>
    </citation>
    <scope>NUCLEOTIDE SEQUENCE</scope>
    <source>
        <strain evidence="9">N/A</strain>
    </source>
</reference>
<proteinExistence type="predicted"/>
<dbReference type="Proteomes" id="UP001176961">
    <property type="component" value="Unassembled WGS sequence"/>
</dbReference>
<organism evidence="9 10">
    <name type="scientific">Cylicocyclus nassatus</name>
    <name type="common">Nematode worm</name>
    <dbReference type="NCBI Taxonomy" id="53992"/>
    <lineage>
        <taxon>Eukaryota</taxon>
        <taxon>Metazoa</taxon>
        <taxon>Ecdysozoa</taxon>
        <taxon>Nematoda</taxon>
        <taxon>Chromadorea</taxon>
        <taxon>Rhabditida</taxon>
        <taxon>Rhabditina</taxon>
        <taxon>Rhabditomorpha</taxon>
        <taxon>Strongyloidea</taxon>
        <taxon>Strongylidae</taxon>
        <taxon>Cylicocyclus</taxon>
    </lineage>
</organism>
<dbReference type="GO" id="GO:0012505">
    <property type="term" value="C:endomembrane system"/>
    <property type="evidence" value="ECO:0007669"/>
    <property type="project" value="UniProtKB-SubCell"/>
</dbReference>
<feature type="domain" description="Major facilitator superfamily (MFS) profile" evidence="8">
    <location>
        <begin position="162"/>
        <end position="597"/>
    </location>
</feature>
<evidence type="ECO:0000256" key="1">
    <source>
        <dbReference type="ARBA" id="ARBA00004127"/>
    </source>
</evidence>
<keyword evidence="2" id="KW-0813">Transport</keyword>
<protein>
    <recommendedName>
        <fullName evidence="8">Major facilitator superfamily (MFS) profile domain-containing protein</fullName>
    </recommendedName>
</protein>
<dbReference type="PANTHER" id="PTHR23510:SF3">
    <property type="entry name" value="MAJOR FACILITATOR SUPERFAMILY DOMAIN-CONTAINING PROTEIN 8"/>
    <property type="match status" value="1"/>
</dbReference>
<keyword evidence="4 7" id="KW-1133">Transmembrane helix</keyword>
<dbReference type="EMBL" id="CATQJL010000223">
    <property type="protein sequence ID" value="CAJ0600098.1"/>
    <property type="molecule type" value="Genomic_DNA"/>
</dbReference>
<evidence type="ECO:0000259" key="8">
    <source>
        <dbReference type="PROSITE" id="PS50850"/>
    </source>
</evidence>
<feature type="transmembrane region" description="Helical" evidence="7">
    <location>
        <begin position="502"/>
        <end position="524"/>
    </location>
</feature>
<dbReference type="InterPro" id="IPR011701">
    <property type="entry name" value="MFS"/>
</dbReference>
<keyword evidence="5 7" id="KW-0472">Membrane</keyword>
<evidence type="ECO:0000256" key="5">
    <source>
        <dbReference type="ARBA" id="ARBA00023136"/>
    </source>
</evidence>
<dbReference type="InterPro" id="IPR051068">
    <property type="entry name" value="MFS_Domain-Containing_Protein"/>
</dbReference>
<feature type="transmembrane region" description="Helical" evidence="7">
    <location>
        <begin position="460"/>
        <end position="482"/>
    </location>
</feature>
<evidence type="ECO:0000313" key="10">
    <source>
        <dbReference type="Proteomes" id="UP001176961"/>
    </source>
</evidence>
<sequence length="616" mass="68044">MVNESTSKSPSDDSLNTHERARLMKRGHRLQRLRLPTTPYVPEASPCTPCSVFSFDLPNSPVIMTGRPRFHRSVSHGAPLTPRSIFSFDTAFDFASPKSPRTPRTPMTPITPKTPKTPKFPELPTIEESRNSFSFGIPAKEDASTEDTTSTDSLSGKTDWKSIRLIMIVILLTRIQFTVYFASLWPFLQEIDSTATMQDFAIINAAYSVGMAGSAPFFGYLSNKLGCIRTPSLYSMVLMLITNFMYMFLHAISGYGKYTMGVARFLGGIAAGGNSLLPTYWTYAAAPADRSTAAALFDGAFCLGIALGPVFQLVFAPLGFPGAVLGHIQINMYTMPAIVANILVGITVIMMAFYFNEAPMYSDEKRGSVDSSDSQSSYISLPPFDKVAVFCCIFAKMVQMFIYANMETIGSMYTQQMFNLTRTETTEFNSVLVSLSGFIGFAFLLTYVWTKVGKRVDNRVGALAGVLICVAFLFTTYSWPFYSGNIESDECHSPWCAHTPGISWVLYAVSYVIVFGIGFALLNVHLAAMYAGVLGPRRQGTMHGINSLLASCSRVLGPIAVTDMFGYFGPQLVWVFQFGVWAILLTIFAIFYKRLVPLELPKIAEDEEEEVKKPLQ</sequence>
<dbReference type="GO" id="GO:0005765">
    <property type="term" value="C:lysosomal membrane"/>
    <property type="evidence" value="ECO:0007669"/>
    <property type="project" value="TreeGrafter"/>
</dbReference>
<dbReference type="PROSITE" id="PS50850">
    <property type="entry name" value="MFS"/>
    <property type="match status" value="1"/>
</dbReference>
<feature type="compositionally biased region" description="Low complexity" evidence="6">
    <location>
        <begin position="146"/>
        <end position="155"/>
    </location>
</feature>
<dbReference type="SUPFAM" id="SSF103473">
    <property type="entry name" value="MFS general substrate transporter"/>
    <property type="match status" value="1"/>
</dbReference>
<feature type="transmembrane region" description="Helical" evidence="7">
    <location>
        <begin position="295"/>
        <end position="315"/>
    </location>
</feature>
<comment type="caution">
    <text evidence="9">The sequence shown here is derived from an EMBL/GenBank/DDBJ whole genome shotgun (WGS) entry which is preliminary data.</text>
</comment>